<evidence type="ECO:0000313" key="4">
    <source>
        <dbReference type="EnsemblPlants" id="PAC:32947400.CDS.1"/>
    </source>
</evidence>
<feature type="compositionally biased region" description="Low complexity" evidence="1">
    <location>
        <begin position="399"/>
        <end position="410"/>
    </location>
</feature>
<proteinExistence type="predicted"/>
<feature type="region of interest" description="Disordered" evidence="1">
    <location>
        <begin position="209"/>
        <end position="246"/>
    </location>
</feature>
<dbReference type="Gramene" id="Pp3c20_22120V3.1">
    <property type="protein sequence ID" value="PAC:32947400.CDS.1"/>
    <property type="gene ID" value="Pp3c20_22120"/>
</dbReference>
<feature type="compositionally biased region" description="Basic and acidic residues" evidence="1">
    <location>
        <begin position="379"/>
        <end position="394"/>
    </location>
</feature>
<keyword evidence="5" id="KW-1185">Reference proteome</keyword>
<keyword evidence="2" id="KW-0472">Membrane</keyword>
<feature type="compositionally biased region" description="Polar residues" evidence="1">
    <location>
        <begin position="480"/>
        <end position="491"/>
    </location>
</feature>
<evidence type="ECO:0000313" key="5">
    <source>
        <dbReference type="Proteomes" id="UP000006727"/>
    </source>
</evidence>
<feature type="transmembrane region" description="Helical" evidence="2">
    <location>
        <begin position="36"/>
        <end position="57"/>
    </location>
</feature>
<name>A9S0T4_PHYPA</name>
<gene>
    <name evidence="3" type="ORF">PHYPA_025437</name>
</gene>
<dbReference type="eggNOG" id="ENOG502T1C0">
    <property type="taxonomic scope" value="Eukaryota"/>
</dbReference>
<dbReference type="HOGENOM" id="CLU_592369_0_0_1"/>
<organism evidence="3">
    <name type="scientific">Physcomitrium patens</name>
    <name type="common">Spreading-leaved earth moss</name>
    <name type="synonym">Physcomitrella patens</name>
    <dbReference type="NCBI Taxonomy" id="3218"/>
    <lineage>
        <taxon>Eukaryota</taxon>
        <taxon>Viridiplantae</taxon>
        <taxon>Streptophyta</taxon>
        <taxon>Embryophyta</taxon>
        <taxon>Bryophyta</taxon>
        <taxon>Bryophytina</taxon>
        <taxon>Bryopsida</taxon>
        <taxon>Funariidae</taxon>
        <taxon>Funariales</taxon>
        <taxon>Funariaceae</taxon>
        <taxon>Physcomitrium</taxon>
    </lineage>
</organism>
<protein>
    <submittedName>
        <fullName evidence="3 4">Uncharacterized protein</fullName>
    </submittedName>
</protein>
<accession>A9S0T4</accession>
<dbReference type="Gramene" id="Pp3c20_22120V3.2">
    <property type="protein sequence ID" value="PAC:32947401.CDS.1"/>
    <property type="gene ID" value="Pp3c20_22120"/>
</dbReference>
<feature type="compositionally biased region" description="Low complexity" evidence="1">
    <location>
        <begin position="424"/>
        <end position="433"/>
    </location>
</feature>
<evidence type="ECO:0000256" key="2">
    <source>
        <dbReference type="SAM" id="Phobius"/>
    </source>
</evidence>
<evidence type="ECO:0000313" key="3">
    <source>
        <dbReference type="EMBL" id="PNR33493.1"/>
    </source>
</evidence>
<reference evidence="3 5" key="2">
    <citation type="journal article" date="2018" name="Plant J.">
        <title>The Physcomitrella patens chromosome-scale assembly reveals moss genome structure and evolution.</title>
        <authorList>
            <person name="Lang D."/>
            <person name="Ullrich K.K."/>
            <person name="Murat F."/>
            <person name="Fuchs J."/>
            <person name="Jenkins J."/>
            <person name="Haas F.B."/>
            <person name="Piednoel M."/>
            <person name="Gundlach H."/>
            <person name="Van Bel M."/>
            <person name="Meyberg R."/>
            <person name="Vives C."/>
            <person name="Morata J."/>
            <person name="Symeonidi A."/>
            <person name="Hiss M."/>
            <person name="Muchero W."/>
            <person name="Kamisugi Y."/>
            <person name="Saleh O."/>
            <person name="Blanc G."/>
            <person name="Decker E.L."/>
            <person name="van Gessel N."/>
            <person name="Grimwood J."/>
            <person name="Hayes R.D."/>
            <person name="Graham S.W."/>
            <person name="Gunter L.E."/>
            <person name="McDaniel S.F."/>
            <person name="Hoernstein S.N.W."/>
            <person name="Larsson A."/>
            <person name="Li F.W."/>
            <person name="Perroud P.F."/>
            <person name="Phillips J."/>
            <person name="Ranjan P."/>
            <person name="Rokshar D.S."/>
            <person name="Rothfels C.J."/>
            <person name="Schneider L."/>
            <person name="Shu S."/>
            <person name="Stevenson D.W."/>
            <person name="Thummler F."/>
            <person name="Tillich M."/>
            <person name="Villarreal Aguilar J.C."/>
            <person name="Widiez T."/>
            <person name="Wong G.K."/>
            <person name="Wymore A."/>
            <person name="Zhang Y."/>
            <person name="Zimmer A.D."/>
            <person name="Quatrano R.S."/>
            <person name="Mayer K.F.X."/>
            <person name="Goodstein D."/>
            <person name="Casacuberta J.M."/>
            <person name="Vandepoele K."/>
            <person name="Reski R."/>
            <person name="Cuming A.C."/>
            <person name="Tuskan G.A."/>
            <person name="Maumus F."/>
            <person name="Salse J."/>
            <person name="Schmutz J."/>
            <person name="Rensing S.A."/>
        </authorList>
    </citation>
    <scope>NUCLEOTIDE SEQUENCE [LARGE SCALE GENOMIC DNA]</scope>
    <source>
        <strain evidence="4 5">cv. Gransden 2004</strain>
    </source>
</reference>
<dbReference type="AlphaFoldDB" id="A9S0T4"/>
<dbReference type="PANTHER" id="PTHR34125:SF7">
    <property type="entry name" value="TRANSMEMBRANE PROTEIN"/>
    <property type="match status" value="1"/>
</dbReference>
<dbReference type="EMBL" id="ABEU02000020">
    <property type="protein sequence ID" value="PNR33493.1"/>
    <property type="molecule type" value="Genomic_DNA"/>
</dbReference>
<feature type="region of interest" description="Disordered" evidence="1">
    <location>
        <begin position="368"/>
        <end position="499"/>
    </location>
</feature>
<keyword evidence="2" id="KW-0812">Transmembrane</keyword>
<keyword evidence="2" id="KW-1133">Transmembrane helix</keyword>
<dbReference type="Proteomes" id="UP000006727">
    <property type="component" value="Chromosome 20"/>
</dbReference>
<feature type="compositionally biased region" description="Low complexity" evidence="1">
    <location>
        <begin position="368"/>
        <end position="377"/>
    </location>
</feature>
<feature type="compositionally biased region" description="Acidic residues" evidence="1">
    <location>
        <begin position="434"/>
        <end position="450"/>
    </location>
</feature>
<evidence type="ECO:0000256" key="1">
    <source>
        <dbReference type="SAM" id="MobiDB-lite"/>
    </source>
</evidence>
<dbReference type="PANTHER" id="PTHR34125">
    <property type="entry name" value="OS01G0762900 PROTEIN"/>
    <property type="match status" value="1"/>
</dbReference>
<dbReference type="EnsemblPlants" id="Pp3c20_22120V3.1">
    <property type="protein sequence ID" value="PAC:32947400.CDS.1"/>
    <property type="gene ID" value="Pp3c20_22120"/>
</dbReference>
<reference evidence="4" key="3">
    <citation type="submission" date="2020-12" db="UniProtKB">
        <authorList>
            <consortium name="EnsemblPlants"/>
        </authorList>
    </citation>
    <scope>IDENTIFICATION</scope>
</reference>
<dbReference type="PaxDb" id="3218-PP1S40_40V6.1"/>
<dbReference type="InParanoid" id="A9S0T4"/>
<reference evidence="3 5" key="1">
    <citation type="journal article" date="2008" name="Science">
        <title>The Physcomitrella genome reveals evolutionary insights into the conquest of land by plants.</title>
        <authorList>
            <person name="Rensing S."/>
            <person name="Lang D."/>
            <person name="Zimmer A."/>
            <person name="Terry A."/>
            <person name="Salamov A."/>
            <person name="Shapiro H."/>
            <person name="Nishiyama T."/>
            <person name="Perroud P.-F."/>
            <person name="Lindquist E."/>
            <person name="Kamisugi Y."/>
            <person name="Tanahashi T."/>
            <person name="Sakakibara K."/>
            <person name="Fujita T."/>
            <person name="Oishi K."/>
            <person name="Shin-I T."/>
            <person name="Kuroki Y."/>
            <person name="Toyoda A."/>
            <person name="Suzuki Y."/>
            <person name="Hashimoto A."/>
            <person name="Yamaguchi K."/>
            <person name="Sugano A."/>
            <person name="Kohara Y."/>
            <person name="Fujiyama A."/>
            <person name="Anterola A."/>
            <person name="Aoki S."/>
            <person name="Ashton N."/>
            <person name="Barbazuk W.B."/>
            <person name="Barker E."/>
            <person name="Bennetzen J."/>
            <person name="Bezanilla M."/>
            <person name="Blankenship R."/>
            <person name="Cho S.H."/>
            <person name="Dutcher S."/>
            <person name="Estelle M."/>
            <person name="Fawcett J.A."/>
            <person name="Gundlach H."/>
            <person name="Hanada K."/>
            <person name="Heyl A."/>
            <person name="Hicks K.A."/>
            <person name="Hugh J."/>
            <person name="Lohr M."/>
            <person name="Mayer K."/>
            <person name="Melkozernov A."/>
            <person name="Murata T."/>
            <person name="Nelson D."/>
            <person name="Pils B."/>
            <person name="Prigge M."/>
            <person name="Reiss B."/>
            <person name="Renner T."/>
            <person name="Rombauts S."/>
            <person name="Rushton P."/>
            <person name="Sanderfoot A."/>
            <person name="Schween G."/>
            <person name="Shiu S.-H."/>
            <person name="Stueber K."/>
            <person name="Theodoulou F.L."/>
            <person name="Tu H."/>
            <person name="Van de Peer Y."/>
            <person name="Verrier P.J."/>
            <person name="Waters E."/>
            <person name="Wood A."/>
            <person name="Yang L."/>
            <person name="Cove D."/>
            <person name="Cuming A."/>
            <person name="Hasebe M."/>
            <person name="Lucas S."/>
            <person name="Mishler D.B."/>
            <person name="Reski R."/>
            <person name="Grigoriev I."/>
            <person name="Quatrano R.S."/>
            <person name="Boore J.L."/>
        </authorList>
    </citation>
    <scope>NUCLEOTIDE SEQUENCE [LARGE SCALE GENOMIC DNA]</scope>
    <source>
        <strain evidence="4 5">cv. Gransden 2004</strain>
    </source>
</reference>
<dbReference type="EnsemblPlants" id="Pp3c20_22120V3.2">
    <property type="protein sequence ID" value="PAC:32947401.CDS.1"/>
    <property type="gene ID" value="Pp3c20_22120"/>
</dbReference>
<feature type="transmembrane region" description="Helical" evidence="2">
    <location>
        <begin position="7"/>
        <end position="30"/>
    </location>
</feature>
<sequence>MAMALQVLADVIALIWQHPFLSSLILILFTPPFFPIVKFFSPLLISTALFMLALFTVGQKSSDDTQNESDENWEFRRTADVKVWEDKNFFDSERTPSRRVTDGSWMDWVSSIQELGLNWLESKLKNETWKGRSLNDDNVSILQETTWVDNGPSTSEPDQSGVTEVATPSSFVSGDIVTNGRVPAAIAPSALFKVDSGLKAARFGMDFDEGHPEHASTVGPGAGAGKAQSVRHSSSHSSNTVQHEPLESLQVPKEIEVAFVPDSPATDLDDSPELDKNRRLLFATVRKDSMNANSGLSATCGESDVDTPVPVVLLSSSGKLKQIEDLGDLMESIENAEHTGEKMPESTILVPTTAEQVQDVKDKLEGFVSENSESSSHGGRREERNLPVSTEKKQSLLHPMMKSPSKPGSPLFKDSDQKSTKTKGSISDDSSSSGEEELSDSDDSVGDSEFEIFPPVDPAKMKLHPPVKLDIPHLEKKLGTSLSQRTRSSSPKGEITEIQ</sequence>